<dbReference type="AlphaFoldDB" id="A0A4Q1QII2"/>
<dbReference type="Proteomes" id="UP000289482">
    <property type="component" value="Unassembled WGS sequence"/>
</dbReference>
<sequence>MNAAQQHLLDTYRAARRAEAAPPAPGTHTVRTAREIREWFRFQAVVTDPGDRVPGRVRRFARRAGRRGRAVVGGARRLVRLLHV</sequence>
<accession>A0A4Q1QII2</accession>
<proteinExistence type="predicted"/>
<comment type="caution">
    <text evidence="1">The sequence shown here is derived from an EMBL/GenBank/DDBJ whole genome shotgun (WGS) entry which is preliminary data.</text>
</comment>
<dbReference type="RefSeq" id="WP_129251470.1">
    <property type="nucleotide sequence ID" value="NZ_JABZEL010000009.1"/>
</dbReference>
<dbReference type="EMBL" id="SDIF01000267">
    <property type="protein sequence ID" value="RXS56342.1"/>
    <property type="molecule type" value="Genomic_DNA"/>
</dbReference>
<evidence type="ECO:0000313" key="2">
    <source>
        <dbReference type="Proteomes" id="UP000289482"/>
    </source>
</evidence>
<keyword evidence="2" id="KW-1185">Reference proteome</keyword>
<dbReference type="GeneID" id="95782840"/>
<organism evidence="1 2">
    <name type="scientific">Streptomyces sioyaensis</name>
    <dbReference type="NCBI Taxonomy" id="67364"/>
    <lineage>
        <taxon>Bacteria</taxon>
        <taxon>Bacillati</taxon>
        <taxon>Actinomycetota</taxon>
        <taxon>Actinomycetes</taxon>
        <taxon>Kitasatosporales</taxon>
        <taxon>Streptomycetaceae</taxon>
        <taxon>Streptomyces</taxon>
    </lineage>
</organism>
<gene>
    <name evidence="1" type="ORF">EST54_33765</name>
</gene>
<reference evidence="1 2" key="1">
    <citation type="submission" date="2019-01" db="EMBL/GenBank/DDBJ databases">
        <title>Draft genome sequences of the type strain Streptomyces sioyaensis DSM 40032 and its novel strain, TM32, a thermotolerant antibiotics-producing actinobacterium.</title>
        <authorList>
            <person name="Nakaew N."/>
            <person name="Lumyong S."/>
            <person name="Sloan W.T."/>
            <person name="Sungthong R."/>
        </authorList>
    </citation>
    <scope>NUCLEOTIDE SEQUENCE [LARGE SCALE GENOMIC DNA]</scope>
    <source>
        <strain evidence="1 2">DSM 40032</strain>
    </source>
</reference>
<protein>
    <submittedName>
        <fullName evidence="1">Uncharacterized protein</fullName>
    </submittedName>
</protein>
<name>A0A4Q1QII2_9ACTN</name>
<evidence type="ECO:0000313" key="1">
    <source>
        <dbReference type="EMBL" id="RXS56342.1"/>
    </source>
</evidence>